<dbReference type="SUPFAM" id="SSF54106">
    <property type="entry name" value="LysM domain"/>
    <property type="match status" value="1"/>
</dbReference>
<reference evidence="2 3" key="1">
    <citation type="submission" date="2015-03" db="EMBL/GenBank/DDBJ databases">
        <title>Draft genome of the nematode, Opisthorchis viverrini.</title>
        <authorList>
            <person name="Mitreva M."/>
        </authorList>
    </citation>
    <scope>NUCLEOTIDE SEQUENCE [LARGE SCALE GENOMIC DNA]</scope>
    <source>
        <strain evidence="2">Khon Kaen</strain>
    </source>
</reference>
<evidence type="ECO:0000313" key="3">
    <source>
        <dbReference type="Proteomes" id="UP000243686"/>
    </source>
</evidence>
<name>A0A1S8X173_OPIVI</name>
<dbReference type="CDD" id="cd00118">
    <property type="entry name" value="LysM"/>
    <property type="match status" value="1"/>
</dbReference>
<dbReference type="InterPro" id="IPR018392">
    <property type="entry name" value="LysM"/>
</dbReference>
<organism evidence="2 3">
    <name type="scientific">Opisthorchis viverrini</name>
    <name type="common">Southeast Asian liver fluke</name>
    <dbReference type="NCBI Taxonomy" id="6198"/>
    <lineage>
        <taxon>Eukaryota</taxon>
        <taxon>Metazoa</taxon>
        <taxon>Spiralia</taxon>
        <taxon>Lophotrochozoa</taxon>
        <taxon>Platyhelminthes</taxon>
        <taxon>Trematoda</taxon>
        <taxon>Digenea</taxon>
        <taxon>Opisthorchiida</taxon>
        <taxon>Opisthorchiata</taxon>
        <taxon>Opisthorchiidae</taxon>
        <taxon>Opisthorchis</taxon>
    </lineage>
</organism>
<proteinExistence type="predicted"/>
<gene>
    <name evidence="2" type="ORF">X801_03663</name>
</gene>
<protein>
    <submittedName>
        <fullName evidence="2">LysM domain protein</fullName>
    </submittedName>
</protein>
<dbReference type="PROSITE" id="PS51782">
    <property type="entry name" value="LYSM"/>
    <property type="match status" value="1"/>
</dbReference>
<dbReference type="Proteomes" id="UP000243686">
    <property type="component" value="Unassembled WGS sequence"/>
</dbReference>
<accession>A0A1S8X173</accession>
<dbReference type="InterPro" id="IPR036779">
    <property type="entry name" value="LysM_dom_sf"/>
</dbReference>
<dbReference type="Pfam" id="PF01476">
    <property type="entry name" value="LysM"/>
    <property type="match status" value="1"/>
</dbReference>
<feature type="domain" description="LysM" evidence="1">
    <location>
        <begin position="9"/>
        <end position="58"/>
    </location>
</feature>
<keyword evidence="3" id="KW-1185">Reference proteome</keyword>
<dbReference type="SMART" id="SM00257">
    <property type="entry name" value="LysM"/>
    <property type="match status" value="1"/>
</dbReference>
<evidence type="ECO:0000259" key="1">
    <source>
        <dbReference type="PROSITE" id="PS51782"/>
    </source>
</evidence>
<dbReference type="Gene3D" id="3.10.350.10">
    <property type="entry name" value="LysM domain"/>
    <property type="match status" value="1"/>
</dbReference>
<dbReference type="AlphaFoldDB" id="A0A1S8X173"/>
<evidence type="ECO:0000313" key="2">
    <source>
        <dbReference type="EMBL" id="OON20458.1"/>
    </source>
</evidence>
<dbReference type="EMBL" id="KV892628">
    <property type="protein sequence ID" value="OON20458.1"/>
    <property type="molecule type" value="Genomic_DNA"/>
</dbReference>
<sequence>MESNSDDTILYEVKPGDSLSAIAAQFGYVTPTQLARINRLSLIGCGLPPVFPGQKLLVPTLNRGSLDVSSILSLVLCDVLRLL</sequence>